<protein>
    <submittedName>
        <fullName evidence="2">Uncharacterized protein</fullName>
    </submittedName>
</protein>
<dbReference type="AlphaFoldDB" id="A0A0F9SMB1"/>
<feature type="coiled-coil region" evidence="1">
    <location>
        <begin position="11"/>
        <end position="38"/>
    </location>
</feature>
<gene>
    <name evidence="2" type="ORF">LCGC14_0500920</name>
</gene>
<reference evidence="2" key="1">
    <citation type="journal article" date="2015" name="Nature">
        <title>Complex archaea that bridge the gap between prokaryotes and eukaryotes.</title>
        <authorList>
            <person name="Spang A."/>
            <person name="Saw J.H."/>
            <person name="Jorgensen S.L."/>
            <person name="Zaremba-Niedzwiedzka K."/>
            <person name="Martijn J."/>
            <person name="Lind A.E."/>
            <person name="van Eijk R."/>
            <person name="Schleper C."/>
            <person name="Guy L."/>
            <person name="Ettema T.J."/>
        </authorList>
    </citation>
    <scope>NUCLEOTIDE SEQUENCE</scope>
</reference>
<dbReference type="EMBL" id="LAZR01000587">
    <property type="protein sequence ID" value="KKN63502.1"/>
    <property type="molecule type" value="Genomic_DNA"/>
</dbReference>
<keyword evidence="1" id="KW-0175">Coiled coil</keyword>
<accession>A0A0F9SMB1</accession>
<comment type="caution">
    <text evidence="2">The sequence shown here is derived from an EMBL/GenBank/DDBJ whole genome shotgun (WGS) entry which is preliminary data.</text>
</comment>
<name>A0A0F9SMB1_9ZZZZ</name>
<sequence length="38" mass="4699">MAEHHQKHVNYDWLKRTYTDLKDAINQMQNENTNQRNL</sequence>
<evidence type="ECO:0000313" key="2">
    <source>
        <dbReference type="EMBL" id="KKN63502.1"/>
    </source>
</evidence>
<organism evidence="2">
    <name type="scientific">marine sediment metagenome</name>
    <dbReference type="NCBI Taxonomy" id="412755"/>
    <lineage>
        <taxon>unclassified sequences</taxon>
        <taxon>metagenomes</taxon>
        <taxon>ecological metagenomes</taxon>
    </lineage>
</organism>
<proteinExistence type="predicted"/>
<evidence type="ECO:0000256" key="1">
    <source>
        <dbReference type="SAM" id="Coils"/>
    </source>
</evidence>